<keyword evidence="10" id="KW-0325">Glycoprotein</keyword>
<evidence type="ECO:0000313" key="17">
    <source>
        <dbReference type="EMBL" id="EGD77565.1"/>
    </source>
</evidence>
<dbReference type="InterPro" id="IPR013783">
    <property type="entry name" value="Ig-like_fold"/>
</dbReference>
<dbReference type="eggNOG" id="KOG4258">
    <property type="taxonomic scope" value="Eukaryota"/>
</dbReference>
<gene>
    <name evidence="17" type="ORF">PTSG_08663</name>
</gene>
<accession>F2UKB6</accession>
<dbReference type="PROSITE" id="PS00107">
    <property type="entry name" value="PROTEIN_KINASE_ATP"/>
    <property type="match status" value="1"/>
</dbReference>
<dbReference type="Gene3D" id="2.60.40.10">
    <property type="entry name" value="Immunoglobulins"/>
    <property type="match status" value="1"/>
</dbReference>
<evidence type="ECO:0000256" key="14">
    <source>
        <dbReference type="SAM" id="Phobius"/>
    </source>
</evidence>
<dbReference type="STRING" id="946362.F2UKB6"/>
<dbReference type="InterPro" id="IPR000719">
    <property type="entry name" value="Prot_kinase_dom"/>
</dbReference>
<dbReference type="InterPro" id="IPR020635">
    <property type="entry name" value="Tyr_kinase_cat_dom"/>
</dbReference>
<dbReference type="GO" id="GO:0007169">
    <property type="term" value="P:cell surface receptor protein tyrosine kinase signaling pathway"/>
    <property type="evidence" value="ECO:0007669"/>
    <property type="project" value="TreeGrafter"/>
</dbReference>
<dbReference type="PANTHER" id="PTHR24416">
    <property type="entry name" value="TYROSINE-PROTEIN KINASE RECEPTOR"/>
    <property type="match status" value="1"/>
</dbReference>
<protein>
    <recommendedName>
        <fullName evidence="2">receptor protein-tyrosine kinase</fullName>
        <ecNumber evidence="2">2.7.10.1</ecNumber>
    </recommendedName>
</protein>
<dbReference type="InterPro" id="IPR011009">
    <property type="entry name" value="Kinase-like_dom_sf"/>
</dbReference>
<feature type="region of interest" description="Disordered" evidence="13">
    <location>
        <begin position="1305"/>
        <end position="1328"/>
    </location>
</feature>
<dbReference type="InterPro" id="IPR008266">
    <property type="entry name" value="Tyr_kinase_AS"/>
</dbReference>
<dbReference type="GO" id="GO:0005524">
    <property type="term" value="F:ATP binding"/>
    <property type="evidence" value="ECO:0007669"/>
    <property type="project" value="UniProtKB-UniRule"/>
</dbReference>
<proteinExistence type="predicted"/>
<evidence type="ECO:0000256" key="6">
    <source>
        <dbReference type="ARBA" id="ARBA00022777"/>
    </source>
</evidence>
<evidence type="ECO:0000256" key="10">
    <source>
        <dbReference type="ARBA" id="ARBA00023180"/>
    </source>
</evidence>
<dbReference type="PRINTS" id="PR00109">
    <property type="entry name" value="TYRKINASE"/>
</dbReference>
<keyword evidence="7 14" id="KW-1133">Transmembrane helix</keyword>
<feature type="region of interest" description="Disordered" evidence="13">
    <location>
        <begin position="1206"/>
        <end position="1228"/>
    </location>
</feature>
<dbReference type="InterPro" id="IPR001245">
    <property type="entry name" value="Ser-Thr/Tyr_kinase_cat_dom"/>
</dbReference>
<dbReference type="PANTHER" id="PTHR24416:SF611">
    <property type="entry name" value="TYROSINE-PROTEIN KINASE TRANSMEMBRANE RECEPTOR ROR"/>
    <property type="match status" value="1"/>
</dbReference>
<dbReference type="Pfam" id="PF00041">
    <property type="entry name" value="fn3"/>
    <property type="match status" value="1"/>
</dbReference>
<dbReference type="Gene3D" id="1.10.510.10">
    <property type="entry name" value="Transferase(Phosphotransferase) domain 1"/>
    <property type="match status" value="1"/>
</dbReference>
<keyword evidence="6 17" id="KW-0418">Kinase</keyword>
<dbReference type="InterPro" id="IPR000742">
    <property type="entry name" value="EGF"/>
</dbReference>
<dbReference type="Proteomes" id="UP000007799">
    <property type="component" value="Unassembled WGS sequence"/>
</dbReference>
<dbReference type="SMART" id="SM00060">
    <property type="entry name" value="FN3"/>
    <property type="match status" value="1"/>
</dbReference>
<keyword evidence="8 14" id="KW-0472">Membrane</keyword>
<evidence type="ECO:0000256" key="3">
    <source>
        <dbReference type="ARBA" id="ARBA00022679"/>
    </source>
</evidence>
<evidence type="ECO:0000256" key="2">
    <source>
        <dbReference type="ARBA" id="ARBA00011902"/>
    </source>
</evidence>
<evidence type="ECO:0000259" key="16">
    <source>
        <dbReference type="PROSITE" id="PS50853"/>
    </source>
</evidence>
<dbReference type="GO" id="GO:0043235">
    <property type="term" value="C:receptor complex"/>
    <property type="evidence" value="ECO:0007669"/>
    <property type="project" value="TreeGrafter"/>
</dbReference>
<evidence type="ECO:0000256" key="12">
    <source>
        <dbReference type="PROSITE-ProRule" id="PRU10141"/>
    </source>
</evidence>
<keyword evidence="18" id="KW-1185">Reference proteome</keyword>
<evidence type="ECO:0000256" key="7">
    <source>
        <dbReference type="ARBA" id="ARBA00022989"/>
    </source>
</evidence>
<feature type="binding site" evidence="12">
    <location>
        <position position="1431"/>
    </location>
    <ligand>
        <name>ATP</name>
        <dbReference type="ChEBI" id="CHEBI:30616"/>
    </ligand>
</feature>
<dbReference type="PROSITE" id="PS50011">
    <property type="entry name" value="PROTEIN_KINASE_DOM"/>
    <property type="match status" value="1"/>
</dbReference>
<feature type="transmembrane region" description="Helical" evidence="14">
    <location>
        <begin position="1331"/>
        <end position="1354"/>
    </location>
</feature>
<dbReference type="SUPFAM" id="SSF49265">
    <property type="entry name" value="Fibronectin type III"/>
    <property type="match status" value="1"/>
</dbReference>
<evidence type="ECO:0000256" key="8">
    <source>
        <dbReference type="ARBA" id="ARBA00023136"/>
    </source>
</evidence>
<evidence type="ECO:0000256" key="5">
    <source>
        <dbReference type="ARBA" id="ARBA00022737"/>
    </source>
</evidence>
<dbReference type="CDD" id="cd00192">
    <property type="entry name" value="PTKc"/>
    <property type="match status" value="1"/>
</dbReference>
<dbReference type="EMBL" id="GL832978">
    <property type="protein sequence ID" value="EGD77565.1"/>
    <property type="molecule type" value="Genomic_DNA"/>
</dbReference>
<dbReference type="InterPro" id="IPR017441">
    <property type="entry name" value="Protein_kinase_ATP_BS"/>
</dbReference>
<name>F2UKB6_SALR5</name>
<keyword evidence="4 14" id="KW-0812">Transmembrane</keyword>
<evidence type="ECO:0000256" key="1">
    <source>
        <dbReference type="ARBA" id="ARBA00004167"/>
    </source>
</evidence>
<dbReference type="PROSITE" id="PS50853">
    <property type="entry name" value="FN3"/>
    <property type="match status" value="1"/>
</dbReference>
<comment type="subcellular location">
    <subcellularLocation>
        <location evidence="1">Membrane</location>
        <topology evidence="1">Single-pass membrane protein</topology>
    </subcellularLocation>
</comment>
<keyword evidence="5" id="KW-0677">Repeat</keyword>
<dbReference type="SUPFAM" id="SSF56112">
    <property type="entry name" value="Protein kinase-like (PK-like)"/>
    <property type="match status" value="1"/>
</dbReference>
<dbReference type="GO" id="GO:0005886">
    <property type="term" value="C:plasma membrane"/>
    <property type="evidence" value="ECO:0007669"/>
    <property type="project" value="TreeGrafter"/>
</dbReference>
<reference evidence="17" key="1">
    <citation type="submission" date="2009-08" db="EMBL/GenBank/DDBJ databases">
        <title>Annotation of Salpingoeca rosetta.</title>
        <authorList>
            <consortium name="The Broad Institute Genome Sequencing Platform"/>
            <person name="Russ C."/>
            <person name="Cuomo C."/>
            <person name="Burger G."/>
            <person name="Gray M.W."/>
            <person name="Holland P.W.H."/>
            <person name="King N."/>
            <person name="Lang F.B.F."/>
            <person name="Roger A.J."/>
            <person name="Ruiz-Trillo I."/>
            <person name="Young S.K."/>
            <person name="Zeng Q."/>
            <person name="Gargeya S."/>
            <person name="Alvarado L."/>
            <person name="Berlin A."/>
            <person name="Chapman S.B."/>
            <person name="Chen Z."/>
            <person name="Freedman E."/>
            <person name="Gellesch M."/>
            <person name="Goldberg J."/>
            <person name="Griggs A."/>
            <person name="Gujja S."/>
            <person name="Heilman E."/>
            <person name="Heiman D."/>
            <person name="Howarth C."/>
            <person name="Mehta T."/>
            <person name="Neiman D."/>
            <person name="Pearson M."/>
            <person name="Roberts A."/>
            <person name="Saif S."/>
            <person name="Shea T."/>
            <person name="Shenoy N."/>
            <person name="Sisk P."/>
            <person name="Stolte C."/>
            <person name="Sykes S."/>
            <person name="White J."/>
            <person name="Yandava C."/>
            <person name="Haas B."/>
            <person name="Nusbaum C."/>
            <person name="Birren B."/>
        </authorList>
    </citation>
    <scope>NUCLEOTIDE SEQUENCE [LARGE SCALE GENOMIC DNA]</scope>
    <source>
        <strain evidence="17">ATCC 50818</strain>
    </source>
</reference>
<dbReference type="RefSeq" id="XP_004990453.1">
    <property type="nucleotide sequence ID" value="XM_004990396.1"/>
</dbReference>
<dbReference type="KEGG" id="sre:PTSG_08663"/>
<dbReference type="SMART" id="SM00181">
    <property type="entry name" value="EGF"/>
    <property type="match status" value="4"/>
</dbReference>
<evidence type="ECO:0000259" key="15">
    <source>
        <dbReference type="PROSITE" id="PS50011"/>
    </source>
</evidence>
<keyword evidence="3" id="KW-0808">Transferase</keyword>
<sequence>MTQMPMMMFGRRRRRPVAAAAAPCTPVVGVAVLVMMQLCFLAPQCAYAVQSVYDPSCRSVTLRGMRPGFATRLLAPYERTVATRNGAPVFQQANGGDYLFLDVSDSNFRWYVTDDLQRTGIYALSPSVPSPQDPAAQPLSWLYNQNRETISSLLNVTCSACKQADHERCAQENKLCSTSPTGQPVCTCDEARGLRENNDGTCSVDVPTLIDVYYHPMPVLVNDWVRMGDGITDAYVSDLSPATFSFSFPDYWTIRISATSVYAIVLSSSLDASTFDTWIVRDPETGDWSRQNATLNGHYCSPSECPAGADCRRPTRSSPLECFCDERDFRTEQPDGTCEVLACPSLVVGNMTPRPDLEGTYTPVDGLIHDDAPVYIRQPEMDLYLFRINDFWAIGANYTSTRINAYSPFYTGFHPSVTTQWKAYVGAQGAFVDATPTLSCRSCDRDTCPGNLQCIFNTTTSNTHIQEHTCGCPEGLILLTQDDGTPECVLPEMTVCKTLRFNTAGANSRVDGVYVYAGMDTLGQPTFIHDAVTNDTLRYTTQAGAWIIVDDEGEVNAVCVTDARDQPRDCTWRVRRTDTGAFATGTTIAIECVECRPDAVCPAGKICVSNGAADADYTCACPLGLDPVPNTQTCLSRENVCSVLDLEIPGRVDANGVYTAAGIRNGRLEYASKNTAAPFTIVFNAEFQRWHLVHEASNLIVARLETEAILPIDSMVGNTTTWAPFIFGAGGYTPQPGSSSTCSRCATNTCSTGFICRSPRGASPSCTCNARQIEQDRACVDRTACPRLWLYLDDTRVAPFTLDGSLSERPRYRGAIPRDSDTTYYLRFSNLRDIWFMSTFPNSEFTAANASSFATLSFFPEDFARPTAVFDFGLQTAVGFSPSSIAFVCDVCQPDTCGPTEACETALNGTAVCVCAPGDIRFDVDGESVCNVPSLANAIDTLIVSLRGDSTLFDLVASEHINGRFFYRERSPNAIQRRATRLIFWLPSANGGAGAWAFGTPGNPVAVATTQGLPHTLSWDTDITVNAACDVVDVVVSAISATAVTLQPTTAFAETTTVYVSPSRFLLHEDLMIVEVPPSTPSVTVTNLSPEQHYFAVAFTNQSACVLSGDEPLLEIDTLASVPTAAPQITTVDVLAPDILRISFTVPASASDGGAIVHFIAQLMDQDGDMFQITVPAGTRTFLVDELEPFTQYRVRIAVVNAAGQGPFSPPTTRRTDEDVPSSGGTIVSLSRDTDGLTAVVRRPNETDHNGIITQLRVVCSHQGVQYMSNLTLTAADIADMSRDFTIVLAVPDDTAVMCEAQASTSAGWSDGGPSVSSPAQPSSSGSGTNAGAVAAGVLVPLLLLIAIAAFLVLRRRPSFTKPYSDPPTVNMVCTNRVFDMERFKEILIDPNELVLQEKLGEGQFGTVHAGTLSRVPNQPVLDKPIPVAVKYLKTTADVEDRRVFLDEAWRMRHLVHDHVVRLLGVCLANEPSFILIEFMDGGDLENFLRMARPDRGGDGLPPSLQANFMHQVCSGLAYLGSVDFVHRDLASRNILMTREYVLKIGDFGMARNVQGSAYYTSSKRKEMPLRWMAPEAVRENKYTHLSDVYSFGVVIYEIATFGDFPWAGVQDDDVARRLIRGEHMPLDAVPGTFHHVILQCWQPVQQRPRASEVLPLITAMQTPQSSGYVVLPAQDANC</sequence>
<keyword evidence="12" id="KW-0547">Nucleotide-binding</keyword>
<dbReference type="InterPro" id="IPR050122">
    <property type="entry name" value="RTK"/>
</dbReference>
<dbReference type="PROSITE" id="PS00109">
    <property type="entry name" value="PROTEIN_KINASE_TYR"/>
    <property type="match status" value="1"/>
</dbReference>
<dbReference type="EC" id="2.7.10.1" evidence="2"/>
<evidence type="ECO:0000256" key="13">
    <source>
        <dbReference type="SAM" id="MobiDB-lite"/>
    </source>
</evidence>
<evidence type="ECO:0000256" key="4">
    <source>
        <dbReference type="ARBA" id="ARBA00022692"/>
    </source>
</evidence>
<dbReference type="InterPro" id="IPR036116">
    <property type="entry name" value="FN3_sf"/>
</dbReference>
<dbReference type="InParanoid" id="F2UKB6"/>
<keyword evidence="12" id="KW-0067">ATP-binding</keyword>
<evidence type="ECO:0000256" key="9">
    <source>
        <dbReference type="ARBA" id="ARBA00023170"/>
    </source>
</evidence>
<evidence type="ECO:0000256" key="11">
    <source>
        <dbReference type="ARBA" id="ARBA00051243"/>
    </source>
</evidence>
<feature type="compositionally biased region" description="Low complexity" evidence="13">
    <location>
        <begin position="1312"/>
        <end position="1328"/>
    </location>
</feature>
<dbReference type="SMART" id="SM00219">
    <property type="entry name" value="TyrKc"/>
    <property type="match status" value="1"/>
</dbReference>
<dbReference type="GeneID" id="16071009"/>
<comment type="catalytic activity">
    <reaction evidence="11">
        <text>L-tyrosyl-[protein] + ATP = O-phospho-L-tyrosyl-[protein] + ADP + H(+)</text>
        <dbReference type="Rhea" id="RHEA:10596"/>
        <dbReference type="Rhea" id="RHEA-COMP:10136"/>
        <dbReference type="Rhea" id="RHEA-COMP:20101"/>
        <dbReference type="ChEBI" id="CHEBI:15378"/>
        <dbReference type="ChEBI" id="CHEBI:30616"/>
        <dbReference type="ChEBI" id="CHEBI:46858"/>
        <dbReference type="ChEBI" id="CHEBI:61978"/>
        <dbReference type="ChEBI" id="CHEBI:456216"/>
        <dbReference type="EC" id="2.7.10.1"/>
    </reaction>
</comment>
<feature type="domain" description="Protein kinase" evidence="15">
    <location>
        <begin position="1394"/>
        <end position="1658"/>
    </location>
</feature>
<organism evidence="18">
    <name type="scientific">Salpingoeca rosetta (strain ATCC 50818 / BSB-021)</name>
    <dbReference type="NCBI Taxonomy" id="946362"/>
    <lineage>
        <taxon>Eukaryota</taxon>
        <taxon>Choanoflagellata</taxon>
        <taxon>Craspedida</taxon>
        <taxon>Salpingoecidae</taxon>
        <taxon>Salpingoeca</taxon>
    </lineage>
</organism>
<dbReference type="GO" id="GO:0004714">
    <property type="term" value="F:transmembrane receptor protein tyrosine kinase activity"/>
    <property type="evidence" value="ECO:0007669"/>
    <property type="project" value="UniProtKB-EC"/>
</dbReference>
<dbReference type="CDD" id="cd00063">
    <property type="entry name" value="FN3"/>
    <property type="match status" value="1"/>
</dbReference>
<dbReference type="Pfam" id="PF07714">
    <property type="entry name" value="PK_Tyr_Ser-Thr"/>
    <property type="match status" value="1"/>
</dbReference>
<evidence type="ECO:0000313" key="18">
    <source>
        <dbReference type="Proteomes" id="UP000007799"/>
    </source>
</evidence>
<keyword evidence="9" id="KW-0675">Receptor</keyword>
<feature type="domain" description="Fibronectin type-III" evidence="16">
    <location>
        <begin position="1126"/>
        <end position="1219"/>
    </location>
</feature>
<dbReference type="Gene3D" id="3.30.200.20">
    <property type="entry name" value="Phosphorylase Kinase, domain 1"/>
    <property type="match status" value="1"/>
</dbReference>
<dbReference type="InterPro" id="IPR003961">
    <property type="entry name" value="FN3_dom"/>
</dbReference>
<dbReference type="OrthoDB" id="547665at2759"/>